<keyword evidence="2" id="KW-0472">Membrane</keyword>
<reference evidence="3 4" key="1">
    <citation type="submission" date="2020-06" db="EMBL/GenBank/DDBJ databases">
        <title>Rhizobium sp.nov. isolated from the tomato plant.</title>
        <authorList>
            <person name="Thin K.K."/>
            <person name="Zhang X."/>
            <person name="He S."/>
        </authorList>
    </citation>
    <scope>NUCLEOTIDE SEQUENCE [LARGE SCALE GENOMIC DNA]</scope>
    <source>
        <strain evidence="3 4">DBTS2</strain>
    </source>
</reference>
<accession>A0ABX2QD04</accession>
<protein>
    <submittedName>
        <fullName evidence="3">Biotin transporter BioY</fullName>
    </submittedName>
</protein>
<evidence type="ECO:0000256" key="1">
    <source>
        <dbReference type="SAM" id="MobiDB-lite"/>
    </source>
</evidence>
<evidence type="ECO:0000313" key="4">
    <source>
        <dbReference type="Proteomes" id="UP000659172"/>
    </source>
</evidence>
<feature type="compositionally biased region" description="Basic and acidic residues" evidence="1">
    <location>
        <begin position="98"/>
        <end position="114"/>
    </location>
</feature>
<name>A0ABX2QD04_9HYPH</name>
<feature type="transmembrane region" description="Helical" evidence="2">
    <location>
        <begin position="180"/>
        <end position="201"/>
    </location>
</feature>
<keyword evidence="2" id="KW-0812">Transmembrane</keyword>
<evidence type="ECO:0000313" key="3">
    <source>
        <dbReference type="EMBL" id="NVP54844.1"/>
    </source>
</evidence>
<feature type="region of interest" description="Disordered" evidence="1">
    <location>
        <begin position="36"/>
        <end position="172"/>
    </location>
</feature>
<evidence type="ECO:0000256" key="2">
    <source>
        <dbReference type="SAM" id="Phobius"/>
    </source>
</evidence>
<dbReference type="Proteomes" id="UP000659172">
    <property type="component" value="Unassembled WGS sequence"/>
</dbReference>
<dbReference type="EMBL" id="JABXYK010000003">
    <property type="protein sequence ID" value="NVP54844.1"/>
    <property type="molecule type" value="Genomic_DNA"/>
</dbReference>
<comment type="caution">
    <text evidence="3">The sequence shown here is derived from an EMBL/GenBank/DDBJ whole genome shotgun (WGS) entry which is preliminary data.</text>
</comment>
<keyword evidence="2" id="KW-1133">Transmembrane helix</keyword>
<proteinExistence type="predicted"/>
<feature type="compositionally biased region" description="Basic and acidic residues" evidence="1">
    <location>
        <begin position="54"/>
        <end position="69"/>
    </location>
</feature>
<keyword evidence="4" id="KW-1185">Reference proteome</keyword>
<gene>
    <name evidence="3" type="ORF">HV823_06210</name>
</gene>
<feature type="region of interest" description="Disordered" evidence="1">
    <location>
        <begin position="1"/>
        <end position="23"/>
    </location>
</feature>
<dbReference type="RefSeq" id="WP_176948864.1">
    <property type="nucleotide sequence ID" value="NZ_JABXYK010000003.1"/>
</dbReference>
<organism evidence="3 4">
    <name type="scientific">Mycoplana rhizolycopersici</name>
    <dbReference type="NCBI Taxonomy" id="2746702"/>
    <lineage>
        <taxon>Bacteria</taxon>
        <taxon>Pseudomonadati</taxon>
        <taxon>Pseudomonadota</taxon>
        <taxon>Alphaproteobacteria</taxon>
        <taxon>Hyphomicrobiales</taxon>
        <taxon>Rhizobiaceae</taxon>
        <taxon>Mycoplana</taxon>
    </lineage>
</organism>
<sequence>MSGLEQAIRNALARAESNNPETRARIYQSARNALETGLRKQEVNDPETIAAQRHRLEMTIRQIETEQRAAAKPRPAEQVPVATKDRSASPENPANGSHAERLEPEVRPESRASDAPRQSGADAGPQLGDIRPDRGEGFGPTSGAAAKADPHSRGASLEGEEGMVAASPRMAKAPKRRGRLFSLLLVVATLIAAVGTAAWWVQTSGLLLPQSARDGSVANPKQTVTGDDFSSGDPLKEALDTHNSFSADWREVLSPSDASVVSAGAKGRFESVSTDEGPAIRVVSAAPDREGSVAISVAPAVLQAMAGKTSTVALTVESENGKPAQLSVECDFGSMGDCERHRFTVSERTDLLFQVKFEGSLSPSEAGRLFVNSDVTGGGAAINLYAVRILPGE</sequence>